<keyword evidence="1 3" id="KW-0547">Nucleotide-binding</keyword>
<dbReference type="PANTHER" id="PTHR10695:SF46">
    <property type="entry name" value="BIFUNCTIONAL COENZYME A SYNTHASE-RELATED"/>
    <property type="match status" value="1"/>
</dbReference>
<evidence type="ECO:0000256" key="4">
    <source>
        <dbReference type="NCBIfam" id="TIGR00152"/>
    </source>
</evidence>
<dbReference type="PROSITE" id="PS51219">
    <property type="entry name" value="DPCK"/>
    <property type="match status" value="1"/>
</dbReference>
<sequence>MKLIGITGPTGAGKTTALQTLEALGVRVIDADRVYHALLEESAPLRAALTERFGGTILDAAGRVDRKALARQVFGDPAALADLNAVTHRFILAEIARQAEEARNQGAPAVAVDAAALLESGLGEQCDAVVGVLAPKELRIRRIMAREGISEDYARRRAEAQPPDGFYRAGCTHILENRPEDSLEAFQDRAKALFSALL</sequence>
<evidence type="ECO:0000256" key="2">
    <source>
        <dbReference type="ARBA" id="ARBA00022840"/>
    </source>
</evidence>
<accession>A0A9D2MAB0</accession>
<organism evidence="5 6">
    <name type="scientific">Candidatus Flavonifractor intestinipullorum</name>
    <dbReference type="NCBI Taxonomy" id="2838587"/>
    <lineage>
        <taxon>Bacteria</taxon>
        <taxon>Bacillati</taxon>
        <taxon>Bacillota</taxon>
        <taxon>Clostridia</taxon>
        <taxon>Eubacteriales</taxon>
        <taxon>Oscillospiraceae</taxon>
        <taxon>Flavonifractor</taxon>
    </lineage>
</organism>
<evidence type="ECO:0000256" key="3">
    <source>
        <dbReference type="HAMAP-Rule" id="MF_00376"/>
    </source>
</evidence>
<evidence type="ECO:0000313" key="6">
    <source>
        <dbReference type="Proteomes" id="UP000824208"/>
    </source>
</evidence>
<dbReference type="GO" id="GO:0005524">
    <property type="term" value="F:ATP binding"/>
    <property type="evidence" value="ECO:0007669"/>
    <property type="project" value="UniProtKB-UniRule"/>
</dbReference>
<dbReference type="CDD" id="cd02022">
    <property type="entry name" value="DPCK"/>
    <property type="match status" value="1"/>
</dbReference>
<reference evidence="5" key="1">
    <citation type="journal article" date="2021" name="PeerJ">
        <title>Extensive microbial diversity within the chicken gut microbiome revealed by metagenomics and culture.</title>
        <authorList>
            <person name="Gilroy R."/>
            <person name="Ravi A."/>
            <person name="Getino M."/>
            <person name="Pursley I."/>
            <person name="Horton D.L."/>
            <person name="Alikhan N.F."/>
            <person name="Baker D."/>
            <person name="Gharbi K."/>
            <person name="Hall N."/>
            <person name="Watson M."/>
            <person name="Adriaenssens E.M."/>
            <person name="Foster-Nyarko E."/>
            <person name="Jarju S."/>
            <person name="Secka A."/>
            <person name="Antonio M."/>
            <person name="Oren A."/>
            <person name="Chaudhuri R.R."/>
            <person name="La Ragione R."/>
            <person name="Hildebrand F."/>
            <person name="Pallen M.J."/>
        </authorList>
    </citation>
    <scope>NUCLEOTIDE SEQUENCE</scope>
    <source>
        <strain evidence="5">CHK189-11263</strain>
    </source>
</reference>
<dbReference type="Proteomes" id="UP000824208">
    <property type="component" value="Unassembled WGS sequence"/>
</dbReference>
<proteinExistence type="inferred from homology"/>
<comment type="caution">
    <text evidence="5">The sequence shown here is derived from an EMBL/GenBank/DDBJ whole genome shotgun (WGS) entry which is preliminary data.</text>
</comment>
<comment type="similarity">
    <text evidence="3">Belongs to the CoaE family.</text>
</comment>
<feature type="binding site" evidence="3">
    <location>
        <begin position="11"/>
        <end position="16"/>
    </location>
    <ligand>
        <name>ATP</name>
        <dbReference type="ChEBI" id="CHEBI:30616"/>
    </ligand>
</feature>
<dbReference type="NCBIfam" id="TIGR00152">
    <property type="entry name" value="dephospho-CoA kinase"/>
    <property type="match status" value="1"/>
</dbReference>
<evidence type="ECO:0000256" key="1">
    <source>
        <dbReference type="ARBA" id="ARBA00022741"/>
    </source>
</evidence>
<comment type="pathway">
    <text evidence="3">Cofactor biosynthesis; coenzyme A biosynthesis; CoA from (R)-pantothenate: step 5/5.</text>
</comment>
<dbReference type="GO" id="GO:0015937">
    <property type="term" value="P:coenzyme A biosynthetic process"/>
    <property type="evidence" value="ECO:0007669"/>
    <property type="project" value="UniProtKB-UniRule"/>
</dbReference>
<gene>
    <name evidence="3 5" type="primary">coaE</name>
    <name evidence="5" type="ORF">H9714_03210</name>
</gene>
<keyword evidence="2 3" id="KW-0067">ATP-binding</keyword>
<dbReference type="PANTHER" id="PTHR10695">
    <property type="entry name" value="DEPHOSPHO-COA KINASE-RELATED"/>
    <property type="match status" value="1"/>
</dbReference>
<keyword evidence="3 5" id="KW-0808">Transferase</keyword>
<dbReference type="Pfam" id="PF01121">
    <property type="entry name" value="CoaE"/>
    <property type="match status" value="1"/>
</dbReference>
<dbReference type="GO" id="GO:0004140">
    <property type="term" value="F:dephospho-CoA kinase activity"/>
    <property type="evidence" value="ECO:0007669"/>
    <property type="project" value="UniProtKB-UniRule"/>
</dbReference>
<dbReference type="InterPro" id="IPR027417">
    <property type="entry name" value="P-loop_NTPase"/>
</dbReference>
<keyword evidence="3" id="KW-0173">Coenzyme A biosynthesis</keyword>
<evidence type="ECO:0000313" key="5">
    <source>
        <dbReference type="EMBL" id="HJB56539.1"/>
    </source>
</evidence>
<keyword evidence="3" id="KW-0963">Cytoplasm</keyword>
<comment type="subcellular location">
    <subcellularLocation>
        <location evidence="3">Cytoplasm</location>
    </subcellularLocation>
</comment>
<comment type="catalytic activity">
    <reaction evidence="3">
        <text>3'-dephospho-CoA + ATP = ADP + CoA + H(+)</text>
        <dbReference type="Rhea" id="RHEA:18245"/>
        <dbReference type="ChEBI" id="CHEBI:15378"/>
        <dbReference type="ChEBI" id="CHEBI:30616"/>
        <dbReference type="ChEBI" id="CHEBI:57287"/>
        <dbReference type="ChEBI" id="CHEBI:57328"/>
        <dbReference type="ChEBI" id="CHEBI:456216"/>
        <dbReference type="EC" id="2.7.1.24"/>
    </reaction>
</comment>
<name>A0A9D2MAB0_9FIRM</name>
<dbReference type="EC" id="2.7.1.24" evidence="3 4"/>
<dbReference type="HAMAP" id="MF_00376">
    <property type="entry name" value="Dephospho_CoA_kinase"/>
    <property type="match status" value="1"/>
</dbReference>
<comment type="function">
    <text evidence="3">Catalyzes the phosphorylation of the 3'-hydroxyl group of dephosphocoenzyme A to form coenzyme A.</text>
</comment>
<protein>
    <recommendedName>
        <fullName evidence="3 4">Dephospho-CoA kinase</fullName>
        <ecNumber evidence="3 4">2.7.1.24</ecNumber>
    </recommendedName>
    <alternativeName>
        <fullName evidence="3">Dephosphocoenzyme A kinase</fullName>
    </alternativeName>
</protein>
<reference evidence="5" key="2">
    <citation type="submission" date="2021-04" db="EMBL/GenBank/DDBJ databases">
        <authorList>
            <person name="Gilroy R."/>
        </authorList>
    </citation>
    <scope>NUCLEOTIDE SEQUENCE</scope>
    <source>
        <strain evidence="5">CHK189-11263</strain>
    </source>
</reference>
<dbReference type="EMBL" id="DWYC01000035">
    <property type="protein sequence ID" value="HJB56539.1"/>
    <property type="molecule type" value="Genomic_DNA"/>
</dbReference>
<dbReference type="GO" id="GO:0005737">
    <property type="term" value="C:cytoplasm"/>
    <property type="evidence" value="ECO:0007669"/>
    <property type="project" value="UniProtKB-SubCell"/>
</dbReference>
<dbReference type="SUPFAM" id="SSF52540">
    <property type="entry name" value="P-loop containing nucleoside triphosphate hydrolases"/>
    <property type="match status" value="1"/>
</dbReference>
<dbReference type="Gene3D" id="3.40.50.300">
    <property type="entry name" value="P-loop containing nucleotide triphosphate hydrolases"/>
    <property type="match status" value="1"/>
</dbReference>
<keyword evidence="3 5" id="KW-0418">Kinase</keyword>
<dbReference type="InterPro" id="IPR001977">
    <property type="entry name" value="Depp_CoAkinase"/>
</dbReference>
<dbReference type="AlphaFoldDB" id="A0A9D2MAB0"/>